<reference evidence="1" key="1">
    <citation type="journal article" date="2017" name="Nature">
        <title>The sunflower genome provides insights into oil metabolism, flowering and Asterid evolution.</title>
        <authorList>
            <person name="Badouin H."/>
            <person name="Gouzy J."/>
            <person name="Grassa C.J."/>
            <person name="Murat F."/>
            <person name="Staton S.E."/>
            <person name="Cottret L."/>
            <person name="Lelandais-Briere C."/>
            <person name="Owens G.L."/>
            <person name="Carrere S."/>
            <person name="Mayjonade B."/>
            <person name="Legrand L."/>
            <person name="Gill N."/>
            <person name="Kane N.C."/>
            <person name="Bowers J.E."/>
            <person name="Hubner S."/>
            <person name="Bellec A."/>
            <person name="Berard A."/>
            <person name="Berges H."/>
            <person name="Blanchet N."/>
            <person name="Boniface M.C."/>
            <person name="Brunel D."/>
            <person name="Catrice O."/>
            <person name="Chaidir N."/>
            <person name="Claudel C."/>
            <person name="Donnadieu C."/>
            <person name="Faraut T."/>
            <person name="Fievet G."/>
            <person name="Helmstetter N."/>
            <person name="King M."/>
            <person name="Knapp S.J."/>
            <person name="Lai Z."/>
            <person name="Le Paslier M.C."/>
            <person name="Lippi Y."/>
            <person name="Lorenzon L."/>
            <person name="Mandel J.R."/>
            <person name="Marage G."/>
            <person name="Marchand G."/>
            <person name="Marquand E."/>
            <person name="Bret-Mestries E."/>
            <person name="Morien E."/>
            <person name="Nambeesan S."/>
            <person name="Nguyen T."/>
            <person name="Pegot-Espagnet P."/>
            <person name="Pouilly N."/>
            <person name="Raftis F."/>
            <person name="Sallet E."/>
            <person name="Schiex T."/>
            <person name="Thomas J."/>
            <person name="Vandecasteele C."/>
            <person name="Vares D."/>
            <person name="Vear F."/>
            <person name="Vautrin S."/>
            <person name="Crespi M."/>
            <person name="Mangin B."/>
            <person name="Burke J.M."/>
            <person name="Salse J."/>
            <person name="Munos S."/>
            <person name="Vincourt P."/>
            <person name="Rieseberg L.H."/>
            <person name="Langlade N.B."/>
        </authorList>
    </citation>
    <scope>NUCLEOTIDE SEQUENCE</scope>
    <source>
        <tissue evidence="1">Leaves</tissue>
    </source>
</reference>
<comment type="caution">
    <text evidence="1">The sequence shown here is derived from an EMBL/GenBank/DDBJ whole genome shotgun (WGS) entry which is preliminary data.</text>
</comment>
<proteinExistence type="predicted"/>
<sequence length="129" mass="14257">MPQTRTTPSVYPLKSVLPSALQARLVHISLSSFNSHITLLFQINLQIHNNGLTLQIPDLNTALSSRTQPIPIRTKTQSMNNRTGIKGIQPLPLTQIPQQNIPIFPTAGTQGAIRGDRHRVHIAIMTRQG</sequence>
<gene>
    <name evidence="1" type="ORF">HanXRQr2_Chr14g0627121</name>
</gene>
<name>A0A9K3E749_HELAN</name>
<dbReference type="Proteomes" id="UP000215914">
    <property type="component" value="Unassembled WGS sequence"/>
</dbReference>
<reference evidence="1" key="2">
    <citation type="submission" date="2020-06" db="EMBL/GenBank/DDBJ databases">
        <title>Helianthus annuus Genome sequencing and assembly Release 2.</title>
        <authorList>
            <person name="Gouzy J."/>
            <person name="Langlade N."/>
            <person name="Munos S."/>
        </authorList>
    </citation>
    <scope>NUCLEOTIDE SEQUENCE</scope>
    <source>
        <tissue evidence="1">Leaves</tissue>
    </source>
</reference>
<evidence type="ECO:0000313" key="2">
    <source>
        <dbReference type="Proteomes" id="UP000215914"/>
    </source>
</evidence>
<dbReference type="AlphaFoldDB" id="A0A9K3E749"/>
<protein>
    <submittedName>
        <fullName evidence="1">Uncharacterized protein</fullName>
    </submittedName>
</protein>
<dbReference type="Gramene" id="mRNA:HanXRQr2_Chr14g0627121">
    <property type="protein sequence ID" value="mRNA:HanXRQr2_Chr14g0627121"/>
    <property type="gene ID" value="HanXRQr2_Chr14g0627121"/>
</dbReference>
<keyword evidence="2" id="KW-1185">Reference proteome</keyword>
<organism evidence="1 2">
    <name type="scientific">Helianthus annuus</name>
    <name type="common">Common sunflower</name>
    <dbReference type="NCBI Taxonomy" id="4232"/>
    <lineage>
        <taxon>Eukaryota</taxon>
        <taxon>Viridiplantae</taxon>
        <taxon>Streptophyta</taxon>
        <taxon>Embryophyta</taxon>
        <taxon>Tracheophyta</taxon>
        <taxon>Spermatophyta</taxon>
        <taxon>Magnoliopsida</taxon>
        <taxon>eudicotyledons</taxon>
        <taxon>Gunneridae</taxon>
        <taxon>Pentapetalae</taxon>
        <taxon>asterids</taxon>
        <taxon>campanulids</taxon>
        <taxon>Asterales</taxon>
        <taxon>Asteraceae</taxon>
        <taxon>Asteroideae</taxon>
        <taxon>Heliantheae alliance</taxon>
        <taxon>Heliantheae</taxon>
        <taxon>Helianthus</taxon>
    </lineage>
</organism>
<accession>A0A9K3E749</accession>
<evidence type="ECO:0000313" key="1">
    <source>
        <dbReference type="EMBL" id="KAF5767672.1"/>
    </source>
</evidence>
<dbReference type="EMBL" id="MNCJ02000329">
    <property type="protein sequence ID" value="KAF5767672.1"/>
    <property type="molecule type" value="Genomic_DNA"/>
</dbReference>